<name>A0A1U7CY96_9BACT</name>
<dbReference type="Pfam" id="PF07589">
    <property type="entry name" value="PEP-CTERM"/>
    <property type="match status" value="1"/>
</dbReference>
<dbReference type="RefSeq" id="WP_076350194.1">
    <property type="nucleotide sequence ID" value="NZ_CP019082.1"/>
</dbReference>
<dbReference type="NCBIfam" id="TIGR02595">
    <property type="entry name" value="PEP_CTERM"/>
    <property type="match status" value="1"/>
</dbReference>
<sequence>MKAPRILLALITPAFLTCSASAGSLLNSWNIVTTGGLAVSANTETEGAVRVGGNLTASSQYRVAIHTPTVDNVNNLIVGGNATGALTIQNGNALIGGTLTGSMSHPNGSYSTNVAAVQGIGAADAAVLQSDSSAFHAMTANNTVSFPGAQPQGVNFTVGAVDAVNHVAVFDIAGSSLFNNGNIQQIGLGFANGLGESSVSSIVINVSGTSALAWGNTGNFVGLFADTWARTHVIWNFYENASSITFNNKSFNGSVLAPFAAITTDTQSFQGAIFAKSLTQGGEVHQYLYQGYDPNTSAVPEPTSLVMLGVSAACGLGYGLRKRRIA</sequence>
<dbReference type="NCBIfam" id="TIGR04215">
    <property type="entry name" value="choice_anch_A"/>
    <property type="match status" value="1"/>
</dbReference>
<protein>
    <submittedName>
        <fullName evidence="4">Uncharacterized protein</fullName>
    </submittedName>
</protein>
<dbReference type="KEGG" id="pbor:BSF38_05478"/>
<evidence type="ECO:0000313" key="5">
    <source>
        <dbReference type="Proteomes" id="UP000186309"/>
    </source>
</evidence>
<dbReference type="InterPro" id="IPR013424">
    <property type="entry name" value="Ice-binding_C"/>
</dbReference>
<gene>
    <name evidence="4" type="ORF">BSF38_05478</name>
</gene>
<feature type="domain" description="Ice-binding protein C-terminal" evidence="2">
    <location>
        <begin position="298"/>
        <end position="324"/>
    </location>
</feature>
<keyword evidence="1" id="KW-0732">Signal</keyword>
<feature type="domain" description="Choice-of-anchor A" evidence="3">
    <location>
        <begin position="25"/>
        <end position="285"/>
    </location>
</feature>
<organism evidence="4 5">
    <name type="scientific">Paludisphaera borealis</name>
    <dbReference type="NCBI Taxonomy" id="1387353"/>
    <lineage>
        <taxon>Bacteria</taxon>
        <taxon>Pseudomonadati</taxon>
        <taxon>Planctomycetota</taxon>
        <taxon>Planctomycetia</taxon>
        <taxon>Isosphaerales</taxon>
        <taxon>Isosphaeraceae</taxon>
        <taxon>Paludisphaera</taxon>
    </lineage>
</organism>
<dbReference type="InterPro" id="IPR026588">
    <property type="entry name" value="Choice_anch_A"/>
</dbReference>
<dbReference type="Proteomes" id="UP000186309">
    <property type="component" value="Chromosome"/>
</dbReference>
<feature type="signal peptide" evidence="1">
    <location>
        <begin position="1"/>
        <end position="22"/>
    </location>
</feature>
<evidence type="ECO:0000259" key="3">
    <source>
        <dbReference type="Pfam" id="PF20597"/>
    </source>
</evidence>
<dbReference type="STRING" id="1387353.BSF38_05478"/>
<evidence type="ECO:0000313" key="4">
    <source>
        <dbReference type="EMBL" id="APW63891.1"/>
    </source>
</evidence>
<reference evidence="5" key="1">
    <citation type="submission" date="2016-12" db="EMBL/GenBank/DDBJ databases">
        <title>Comparative genomics of four Isosphaeraceae planctomycetes: a common pool of plasmids and glycoside hydrolase genes.</title>
        <authorList>
            <person name="Ivanova A."/>
        </authorList>
    </citation>
    <scope>NUCLEOTIDE SEQUENCE [LARGE SCALE GENOMIC DNA]</scope>
    <source>
        <strain evidence="5">PX4</strain>
    </source>
</reference>
<feature type="chain" id="PRO_5012707811" evidence="1">
    <location>
        <begin position="23"/>
        <end position="326"/>
    </location>
</feature>
<keyword evidence="5" id="KW-1185">Reference proteome</keyword>
<dbReference type="Pfam" id="PF20597">
    <property type="entry name" value="pAdhesive_15"/>
    <property type="match status" value="1"/>
</dbReference>
<proteinExistence type="predicted"/>
<evidence type="ECO:0000256" key="1">
    <source>
        <dbReference type="SAM" id="SignalP"/>
    </source>
</evidence>
<accession>A0A1U7CY96</accession>
<dbReference type="AlphaFoldDB" id="A0A1U7CY96"/>
<dbReference type="EMBL" id="CP019082">
    <property type="protein sequence ID" value="APW63891.1"/>
    <property type="molecule type" value="Genomic_DNA"/>
</dbReference>
<evidence type="ECO:0000259" key="2">
    <source>
        <dbReference type="Pfam" id="PF07589"/>
    </source>
</evidence>